<keyword evidence="9 10" id="KW-0998">Cell outer membrane</keyword>
<comment type="subcellular location">
    <subcellularLocation>
        <location evidence="1 10">Cell outer membrane</location>
        <topology evidence="1 10">Multi-pass membrane protein</topology>
    </subcellularLocation>
</comment>
<dbReference type="InterPro" id="IPR010949">
    <property type="entry name" value="TonB_Hb/transfer/lactofer_rcpt"/>
</dbReference>
<dbReference type="Gene3D" id="2.40.170.20">
    <property type="entry name" value="TonB-dependent receptor, beta-barrel domain"/>
    <property type="match status" value="1"/>
</dbReference>
<proteinExistence type="inferred from homology"/>
<evidence type="ECO:0000256" key="7">
    <source>
        <dbReference type="ARBA" id="ARBA00023077"/>
    </source>
</evidence>
<evidence type="ECO:0000256" key="10">
    <source>
        <dbReference type="PROSITE-ProRule" id="PRU01360"/>
    </source>
</evidence>
<feature type="domain" description="TonB-dependent receptor plug" evidence="15">
    <location>
        <begin position="57"/>
        <end position="159"/>
    </location>
</feature>
<evidence type="ECO:0000256" key="11">
    <source>
        <dbReference type="RuleBase" id="RU003357"/>
    </source>
</evidence>
<dbReference type="GO" id="GO:0015344">
    <property type="term" value="F:siderophore uptake transmembrane transporter activity"/>
    <property type="evidence" value="ECO:0007669"/>
    <property type="project" value="TreeGrafter"/>
</dbReference>
<protein>
    <submittedName>
        <fullName evidence="16">TonB-dependent receptor</fullName>
    </submittedName>
</protein>
<evidence type="ECO:0000256" key="9">
    <source>
        <dbReference type="ARBA" id="ARBA00023237"/>
    </source>
</evidence>
<keyword evidence="3 10" id="KW-0813">Transport</keyword>
<accession>A0A7X5QBI3</accession>
<keyword evidence="17" id="KW-1185">Reference proteome</keyword>
<dbReference type="InterPro" id="IPR012910">
    <property type="entry name" value="Plug_dom"/>
</dbReference>
<evidence type="ECO:0000256" key="12">
    <source>
        <dbReference type="SAM" id="MobiDB-lite"/>
    </source>
</evidence>
<feature type="domain" description="TonB-dependent receptor-like beta-barrel" evidence="14">
    <location>
        <begin position="242"/>
        <end position="661"/>
    </location>
</feature>
<evidence type="ECO:0000256" key="2">
    <source>
        <dbReference type="ARBA" id="ARBA00009810"/>
    </source>
</evidence>
<reference evidence="16 17" key="1">
    <citation type="submission" date="2018-02" db="EMBL/GenBank/DDBJ databases">
        <authorList>
            <person name="Machado R.A."/>
        </authorList>
    </citation>
    <scope>NUCLEOTIDE SEQUENCE [LARGE SCALE GENOMIC DNA]</scope>
    <source>
        <strain evidence="16 17">DSM 19724</strain>
    </source>
</reference>
<keyword evidence="7 11" id="KW-0798">TonB box</keyword>
<sequence>MSQSAKSTLKLSALSLAIISSIPTVYAATKSPDSESDKSSHDVITVYATGNERDSFEAPMMVTVINNKSPQSQTAGNANDLIRKIPGINIAGTNRANGQDVSLRGYGPQGVLTLIDGIRQGTDTGHINGTFLDPALIKQVEVVRGPSALLYGSGALGGVIAYQTVDAADLLQTGQDYGFRVFARGATGDHSMGFGGATFGKTESLDGLFAFSTRDAGNIRHSNGLTADNDEFISNLIAKGSWKIDENQSLSSQLRYYRNEANQPKNPQTLIGKNDQPDSWADRTTTQRDAQLSYQLNPAEYDWLNAKADLYYSDVTIDVRTKEKGFEGREQKTYGVKLENRSRLWTDSPLAHQFTYGGETYQQKQTPNGNTELFPDADIRFSSGWVQDEITLRDLPVSIIAGTRYDNYKGTNSKYKDVSADKWSSKGAISITPTDWSMLFTSYAQAFRAPTMKEMYNDSRHYSMGPGMANYWIPNPNLRPESNTTWESGFGLRFDNLLAENDELKFKASYFDTKAKDYIKLELINPLKKKSGEIVKLPSGDPIYLNTTSTNVPSAKIWGWDISMNYESNLFSWELAYNRTEGKDEKSGYSLNNLSPDTITSILDIPIAQTGFSVGWVSQFTNHTDFKGKDDKGNDLKQQAGYGINDFYVSYQGEGMLKGVTTTAVLGNAFDKEYYSPQGTPQDGRNAKLLVSYQW</sequence>
<evidence type="ECO:0000313" key="16">
    <source>
        <dbReference type="EMBL" id="NHB91254.1"/>
    </source>
</evidence>
<evidence type="ECO:0000313" key="17">
    <source>
        <dbReference type="Proteomes" id="UP000591844"/>
    </source>
</evidence>
<dbReference type="EMBL" id="PUJW01000003">
    <property type="protein sequence ID" value="NHB91254.1"/>
    <property type="molecule type" value="Genomic_DNA"/>
</dbReference>
<evidence type="ECO:0000256" key="4">
    <source>
        <dbReference type="ARBA" id="ARBA00022452"/>
    </source>
</evidence>
<keyword evidence="4 10" id="KW-1134">Transmembrane beta strand</keyword>
<feature type="signal peptide" evidence="13">
    <location>
        <begin position="1"/>
        <end position="27"/>
    </location>
</feature>
<name>A0A7X5QBI3_9GAMM</name>
<dbReference type="Pfam" id="PF00593">
    <property type="entry name" value="TonB_dep_Rec_b-barrel"/>
    <property type="match status" value="1"/>
</dbReference>
<organism evidence="16 17">
    <name type="scientific">Photorhabdus cinerea</name>
    <dbReference type="NCBI Taxonomy" id="471575"/>
    <lineage>
        <taxon>Bacteria</taxon>
        <taxon>Pseudomonadati</taxon>
        <taxon>Pseudomonadota</taxon>
        <taxon>Gammaproteobacteria</taxon>
        <taxon>Enterobacterales</taxon>
        <taxon>Morganellaceae</taxon>
        <taxon>Photorhabdus</taxon>
    </lineage>
</organism>
<keyword evidence="6 13" id="KW-0732">Signal</keyword>
<evidence type="ECO:0000259" key="14">
    <source>
        <dbReference type="Pfam" id="PF00593"/>
    </source>
</evidence>
<dbReference type="CDD" id="cd01347">
    <property type="entry name" value="ligand_gated_channel"/>
    <property type="match status" value="1"/>
</dbReference>
<dbReference type="AlphaFoldDB" id="A0A7X5QBI3"/>
<dbReference type="RefSeq" id="WP_166302443.1">
    <property type="nucleotide sequence ID" value="NZ_CAWPIB010000003.1"/>
</dbReference>
<keyword evidence="5 10" id="KW-0812">Transmembrane</keyword>
<dbReference type="Pfam" id="PF07715">
    <property type="entry name" value="Plug"/>
    <property type="match status" value="1"/>
</dbReference>
<dbReference type="PANTHER" id="PTHR30069">
    <property type="entry name" value="TONB-DEPENDENT OUTER MEMBRANE RECEPTOR"/>
    <property type="match status" value="1"/>
</dbReference>
<feature type="region of interest" description="Disordered" evidence="12">
    <location>
        <begin position="261"/>
        <end position="286"/>
    </location>
</feature>
<dbReference type="InterPro" id="IPR036942">
    <property type="entry name" value="Beta-barrel_TonB_sf"/>
</dbReference>
<dbReference type="GO" id="GO:0009279">
    <property type="term" value="C:cell outer membrane"/>
    <property type="evidence" value="ECO:0007669"/>
    <property type="project" value="UniProtKB-SubCell"/>
</dbReference>
<gene>
    <name evidence="16" type="ORF">C5469_03560</name>
</gene>
<dbReference type="PANTHER" id="PTHR30069:SF41">
    <property type="entry name" value="HEME_HEMOPEXIN UTILIZATION PROTEIN C"/>
    <property type="match status" value="1"/>
</dbReference>
<dbReference type="Gene3D" id="2.170.130.10">
    <property type="entry name" value="TonB-dependent receptor, plug domain"/>
    <property type="match status" value="1"/>
</dbReference>
<dbReference type="PROSITE" id="PS52016">
    <property type="entry name" value="TONB_DEPENDENT_REC_3"/>
    <property type="match status" value="1"/>
</dbReference>
<dbReference type="InterPro" id="IPR011276">
    <property type="entry name" value="TonB_haem/Hb_rcpt"/>
</dbReference>
<dbReference type="GO" id="GO:0015232">
    <property type="term" value="F:heme transmembrane transporter activity"/>
    <property type="evidence" value="ECO:0007669"/>
    <property type="project" value="InterPro"/>
</dbReference>
<comment type="similarity">
    <text evidence="2 10 11">Belongs to the TonB-dependent receptor family.</text>
</comment>
<evidence type="ECO:0000259" key="15">
    <source>
        <dbReference type="Pfam" id="PF07715"/>
    </source>
</evidence>
<dbReference type="GO" id="GO:0044718">
    <property type="term" value="P:siderophore transmembrane transport"/>
    <property type="evidence" value="ECO:0007669"/>
    <property type="project" value="TreeGrafter"/>
</dbReference>
<dbReference type="InterPro" id="IPR037066">
    <property type="entry name" value="Plug_dom_sf"/>
</dbReference>
<evidence type="ECO:0000256" key="1">
    <source>
        <dbReference type="ARBA" id="ARBA00004571"/>
    </source>
</evidence>
<evidence type="ECO:0000256" key="13">
    <source>
        <dbReference type="SAM" id="SignalP"/>
    </source>
</evidence>
<evidence type="ECO:0000256" key="6">
    <source>
        <dbReference type="ARBA" id="ARBA00022729"/>
    </source>
</evidence>
<evidence type="ECO:0000256" key="8">
    <source>
        <dbReference type="ARBA" id="ARBA00023136"/>
    </source>
</evidence>
<dbReference type="NCBIfam" id="TIGR01785">
    <property type="entry name" value="TonB-hemin"/>
    <property type="match status" value="1"/>
</dbReference>
<dbReference type="SUPFAM" id="SSF56935">
    <property type="entry name" value="Porins"/>
    <property type="match status" value="1"/>
</dbReference>
<evidence type="ECO:0000256" key="3">
    <source>
        <dbReference type="ARBA" id="ARBA00022448"/>
    </source>
</evidence>
<dbReference type="InterPro" id="IPR000531">
    <property type="entry name" value="Beta-barrel_TonB"/>
</dbReference>
<dbReference type="Proteomes" id="UP000591844">
    <property type="component" value="Unassembled WGS sequence"/>
</dbReference>
<evidence type="ECO:0000256" key="5">
    <source>
        <dbReference type="ARBA" id="ARBA00022692"/>
    </source>
</evidence>
<keyword evidence="16" id="KW-0675">Receptor</keyword>
<dbReference type="InterPro" id="IPR039426">
    <property type="entry name" value="TonB-dep_rcpt-like"/>
</dbReference>
<dbReference type="NCBIfam" id="TIGR01786">
    <property type="entry name" value="TonB-hemlactrns"/>
    <property type="match status" value="1"/>
</dbReference>
<keyword evidence="8 10" id="KW-0472">Membrane</keyword>
<feature type="compositionally biased region" description="Polar residues" evidence="12">
    <location>
        <begin position="261"/>
        <end position="271"/>
    </location>
</feature>
<comment type="caution">
    <text evidence="16">The sequence shown here is derived from an EMBL/GenBank/DDBJ whole genome shotgun (WGS) entry which is preliminary data.</text>
</comment>
<feature type="chain" id="PRO_5030803154" evidence="13">
    <location>
        <begin position="28"/>
        <end position="695"/>
    </location>
</feature>